<feature type="domain" description="Isopropylmalate dehydrogenase-like" evidence="14">
    <location>
        <begin position="6"/>
        <end position="341"/>
    </location>
</feature>
<dbReference type="PANTHER" id="PTHR43275">
    <property type="entry name" value="D-MALATE DEHYDROGENASE [DECARBOXYLATING]"/>
    <property type="match status" value="1"/>
</dbReference>
<reference evidence="15 16" key="1">
    <citation type="submission" date="2021-01" db="EMBL/GenBank/DDBJ databases">
        <title>WGS of actinomycetes isolated from Thailand.</title>
        <authorList>
            <person name="Thawai C."/>
        </authorList>
    </citation>
    <scope>NUCLEOTIDE SEQUENCE [LARGE SCALE GENOMIC DNA]</scope>
    <source>
        <strain evidence="15 16">CA1R205</strain>
    </source>
</reference>
<feature type="binding site" evidence="12">
    <location>
        <position position="243"/>
    </location>
    <ligand>
        <name>Mg(2+)</name>
        <dbReference type="ChEBI" id="CHEBI:18420"/>
    </ligand>
</feature>
<dbReference type="SMART" id="SM01329">
    <property type="entry name" value="Iso_dh"/>
    <property type="match status" value="1"/>
</dbReference>
<protein>
    <recommendedName>
        <fullName evidence="12">3-isopropylmalate dehydrogenase</fullName>
        <ecNumber evidence="12">1.1.1.85</ecNumber>
    </recommendedName>
    <alternativeName>
        <fullName evidence="12">3-IPM-DH</fullName>
    </alternativeName>
    <alternativeName>
        <fullName evidence="12">Beta-IPM dehydrogenase</fullName>
        <shortName evidence="12">IMDH</shortName>
    </alternativeName>
</protein>
<keyword evidence="9 12" id="KW-0520">NAD</keyword>
<dbReference type="GO" id="GO:0003862">
    <property type="term" value="F:3-isopropylmalate dehydrogenase activity"/>
    <property type="evidence" value="ECO:0007669"/>
    <property type="project" value="UniProtKB-EC"/>
</dbReference>
<dbReference type="NCBIfam" id="NF002898">
    <property type="entry name" value="PRK03437.1"/>
    <property type="match status" value="1"/>
</dbReference>
<evidence type="ECO:0000256" key="1">
    <source>
        <dbReference type="ARBA" id="ARBA00000624"/>
    </source>
</evidence>
<keyword evidence="7 12" id="KW-0460">Magnesium</keyword>
<keyword evidence="5 12" id="KW-0028">Amino-acid biosynthesis</keyword>
<feature type="binding site" evidence="12">
    <location>
        <position position="247"/>
    </location>
    <ligand>
        <name>Mg(2+)</name>
        <dbReference type="ChEBI" id="CHEBI:18420"/>
    </ligand>
</feature>
<evidence type="ECO:0000256" key="6">
    <source>
        <dbReference type="ARBA" id="ARBA00022723"/>
    </source>
</evidence>
<feature type="site" description="Important for catalysis" evidence="12">
    <location>
        <position position="186"/>
    </location>
</feature>
<evidence type="ECO:0000256" key="8">
    <source>
        <dbReference type="ARBA" id="ARBA00023002"/>
    </source>
</evidence>
<evidence type="ECO:0000256" key="2">
    <source>
        <dbReference type="ARBA" id="ARBA00001936"/>
    </source>
</evidence>
<evidence type="ECO:0000256" key="10">
    <source>
        <dbReference type="ARBA" id="ARBA00023211"/>
    </source>
</evidence>
<evidence type="ECO:0000256" key="11">
    <source>
        <dbReference type="ARBA" id="ARBA00023304"/>
    </source>
</evidence>
<feature type="site" description="Important for catalysis" evidence="12">
    <location>
        <position position="135"/>
    </location>
</feature>
<comment type="caution">
    <text evidence="15">The sequence shown here is derived from an EMBL/GenBank/DDBJ whole genome shotgun (WGS) entry which is preliminary data.</text>
</comment>
<dbReference type="InterPro" id="IPR023698">
    <property type="entry name" value="LeuB_actb"/>
</dbReference>
<dbReference type="SUPFAM" id="SSF53659">
    <property type="entry name" value="Isocitrate/Isopropylmalate dehydrogenase-like"/>
    <property type="match status" value="1"/>
</dbReference>
<dbReference type="InterPro" id="IPR019818">
    <property type="entry name" value="IsoCit/isopropylmalate_DH_CS"/>
</dbReference>
<evidence type="ECO:0000313" key="16">
    <source>
        <dbReference type="Proteomes" id="UP000634229"/>
    </source>
</evidence>
<keyword evidence="16" id="KW-1185">Reference proteome</keyword>
<comment type="pathway">
    <text evidence="12">Amino-acid biosynthesis; L-leucine biosynthesis; L-leucine from 3-methyl-2-oxobutanoate: step 3/4.</text>
</comment>
<evidence type="ECO:0000256" key="7">
    <source>
        <dbReference type="ARBA" id="ARBA00022842"/>
    </source>
</evidence>
<accession>A0ABS1NN92</accession>
<dbReference type="InterPro" id="IPR050501">
    <property type="entry name" value="ICDH/IPMDH"/>
</dbReference>
<feature type="binding site" evidence="12">
    <location>
        <position position="128"/>
    </location>
    <ligand>
        <name>substrate</name>
    </ligand>
</feature>
<comment type="cofactor">
    <cofactor evidence="2">
        <name>Mn(2+)</name>
        <dbReference type="ChEBI" id="CHEBI:29035"/>
    </cofactor>
</comment>
<feature type="compositionally biased region" description="Basic and acidic residues" evidence="13">
    <location>
        <begin position="326"/>
        <end position="335"/>
    </location>
</feature>
<dbReference type="HAMAP" id="MF_01035">
    <property type="entry name" value="LeuB_type2"/>
    <property type="match status" value="1"/>
</dbReference>
<dbReference type="Proteomes" id="UP000634229">
    <property type="component" value="Unassembled WGS sequence"/>
</dbReference>
<dbReference type="Gene3D" id="3.40.718.10">
    <property type="entry name" value="Isopropylmalate Dehydrogenase"/>
    <property type="match status" value="1"/>
</dbReference>
<name>A0ABS1NN92_9ACTN</name>
<evidence type="ECO:0000256" key="9">
    <source>
        <dbReference type="ARBA" id="ARBA00023027"/>
    </source>
</evidence>
<evidence type="ECO:0000256" key="3">
    <source>
        <dbReference type="ARBA" id="ARBA00022430"/>
    </source>
</evidence>
<evidence type="ECO:0000313" key="15">
    <source>
        <dbReference type="EMBL" id="MBL1101473.1"/>
    </source>
</evidence>
<dbReference type="EMBL" id="JAERRF010000028">
    <property type="protein sequence ID" value="MBL1101473.1"/>
    <property type="molecule type" value="Genomic_DNA"/>
</dbReference>
<feature type="binding site" evidence="12">
    <location>
        <position position="219"/>
    </location>
    <ligand>
        <name>substrate</name>
    </ligand>
</feature>
<organism evidence="15 16">
    <name type="scientific">Streptomyces coffeae</name>
    <dbReference type="NCBI Taxonomy" id="621382"/>
    <lineage>
        <taxon>Bacteria</taxon>
        <taxon>Bacillati</taxon>
        <taxon>Actinomycetota</taxon>
        <taxon>Actinomycetes</taxon>
        <taxon>Kitasatosporales</taxon>
        <taxon>Streptomycetaceae</taxon>
        <taxon>Streptomyces</taxon>
    </lineage>
</organism>
<keyword evidence="10 12" id="KW-0464">Manganese</keyword>
<keyword evidence="11 12" id="KW-0100">Branched-chain amino acid biosynthesis</keyword>
<dbReference type="Pfam" id="PF00180">
    <property type="entry name" value="Iso_dh"/>
    <property type="match status" value="1"/>
</dbReference>
<evidence type="ECO:0000256" key="12">
    <source>
        <dbReference type="HAMAP-Rule" id="MF_01035"/>
    </source>
</evidence>
<comment type="catalytic activity">
    <reaction evidence="1 12">
        <text>(2R,3S)-3-isopropylmalate + NAD(+) = 4-methyl-2-oxopentanoate + CO2 + NADH</text>
        <dbReference type="Rhea" id="RHEA:32271"/>
        <dbReference type="ChEBI" id="CHEBI:16526"/>
        <dbReference type="ChEBI" id="CHEBI:17865"/>
        <dbReference type="ChEBI" id="CHEBI:35121"/>
        <dbReference type="ChEBI" id="CHEBI:57540"/>
        <dbReference type="ChEBI" id="CHEBI:57945"/>
        <dbReference type="EC" id="1.1.1.85"/>
    </reaction>
</comment>
<dbReference type="EC" id="1.1.1.85" evidence="12"/>
<feature type="binding site" evidence="12">
    <location>
        <position position="219"/>
    </location>
    <ligand>
        <name>Mg(2+)</name>
        <dbReference type="ChEBI" id="CHEBI:18420"/>
    </ligand>
</feature>
<evidence type="ECO:0000256" key="5">
    <source>
        <dbReference type="ARBA" id="ARBA00022605"/>
    </source>
</evidence>
<evidence type="ECO:0000259" key="14">
    <source>
        <dbReference type="SMART" id="SM01329"/>
    </source>
</evidence>
<keyword evidence="8 12" id="KW-0560">Oxidoreductase</keyword>
<feature type="binding site" evidence="12">
    <location>
        <position position="94"/>
    </location>
    <ligand>
        <name>substrate</name>
    </ligand>
</feature>
<dbReference type="PROSITE" id="PS00470">
    <property type="entry name" value="IDH_IMDH"/>
    <property type="match status" value="1"/>
</dbReference>
<comment type="similarity">
    <text evidence="12">Belongs to the isocitrate and isopropylmalate dehydrogenases family. LeuB type 2 subfamily.</text>
</comment>
<comment type="subcellular location">
    <subcellularLocation>
        <location evidence="12">Cytoplasm</location>
    </subcellularLocation>
</comment>
<comment type="subunit">
    <text evidence="12">Homodimer.</text>
</comment>
<comment type="cofactor">
    <cofactor evidence="12">
        <name>Mg(2+)</name>
        <dbReference type="ChEBI" id="CHEBI:18420"/>
    </cofactor>
    <cofactor evidence="12">
        <name>Mn(2+)</name>
        <dbReference type="ChEBI" id="CHEBI:29035"/>
    </cofactor>
    <text evidence="12">Binds 1 Mg(2+) or Mn(2+) ion per subunit.</text>
</comment>
<evidence type="ECO:0000256" key="4">
    <source>
        <dbReference type="ARBA" id="ARBA00022490"/>
    </source>
</evidence>
<dbReference type="RefSeq" id="WP_201881065.1">
    <property type="nucleotide sequence ID" value="NZ_JAERRF010000028.1"/>
</dbReference>
<keyword evidence="3 12" id="KW-0432">Leucine biosynthesis</keyword>
<keyword evidence="4 12" id="KW-0963">Cytoplasm</keyword>
<comment type="function">
    <text evidence="12">Catalyzes the oxidation of 3-carboxy-2-hydroxy-4-methylpentanoate (3-isopropylmalate) to 3-carboxy-4-methyl-2-oxopentanoate. The product decarboxylates to 4-methyl-2 oxopentanoate.</text>
</comment>
<feature type="region of interest" description="Disordered" evidence="13">
    <location>
        <begin position="326"/>
        <end position="347"/>
    </location>
</feature>
<keyword evidence="6 12" id="KW-0479">Metal-binding</keyword>
<proteinExistence type="inferred from homology"/>
<dbReference type="PANTHER" id="PTHR43275:SF1">
    <property type="entry name" value="D-MALATE DEHYDROGENASE [DECARBOXYLATING]"/>
    <property type="match status" value="1"/>
</dbReference>
<sequence>MSRSLRLAVIPGDGIGQEVVAQGLKVLAAALPQDVKLETRNYDLGARRWHATGETLPDADLESLKDHDAILLGAIGDPSVPSGVLERGLLLKLRFAFDHYVNLRPSKLFPNTATPLAGRPDIDFVVVREGTEGPYVGNGGSLRTGTPAEVATEVSLNTAYGVERVVRDAYERANARPRKKLTLVHKNNVLVHAGHLWKNIFDQVGQEYPEVTTDYLHVDAATIFFVTQPERFDVIVTDNLFGDILTDLAAAVTGGIGLAASGNINPSGAFPSMFEPVHGSAPDIAGTGKADPTATVLSVALLLSHLGYAEEAARIEAAVAQDLAERDAATPRTTDETGDALAARVAG</sequence>
<evidence type="ECO:0000256" key="13">
    <source>
        <dbReference type="SAM" id="MobiDB-lite"/>
    </source>
</evidence>
<feature type="binding site" evidence="12">
    <location>
        <begin position="279"/>
        <end position="291"/>
    </location>
    <ligand>
        <name>NAD(+)</name>
        <dbReference type="ChEBI" id="CHEBI:57540"/>
    </ligand>
</feature>
<dbReference type="InterPro" id="IPR024084">
    <property type="entry name" value="IsoPropMal-DH-like_dom"/>
</dbReference>
<feature type="binding site" evidence="12">
    <location>
        <position position="104"/>
    </location>
    <ligand>
        <name>substrate</name>
    </ligand>
</feature>
<gene>
    <name evidence="12" type="primary">leuB</name>
    <name evidence="15" type="ORF">JK363_33380</name>
</gene>